<evidence type="ECO:0000313" key="1">
    <source>
        <dbReference type="EMBL" id="PPJ79830.1"/>
    </source>
</evidence>
<accession>A0A7Z1N859</accession>
<reference evidence="1 2" key="1">
    <citation type="submission" date="2017-11" db="EMBL/GenBank/DDBJ databases">
        <authorList>
            <person name="Founou R.C."/>
            <person name="Founou L."/>
            <person name="Allam M."/>
            <person name="Ismail A."/>
            <person name="Essack S.Y."/>
        </authorList>
    </citation>
    <scope>NUCLEOTIDE SEQUENCE [LARGE SCALE GENOMIC DNA]</scope>
    <source>
        <strain evidence="1 2">G811N2B1</strain>
    </source>
</reference>
<name>A0A7Z1N859_STAHA</name>
<gene>
    <name evidence="1" type="ORF">CV019_00470</name>
</gene>
<evidence type="ECO:0000313" key="2">
    <source>
        <dbReference type="Proteomes" id="UP000238153"/>
    </source>
</evidence>
<dbReference type="Proteomes" id="UP000238153">
    <property type="component" value="Unassembled WGS sequence"/>
</dbReference>
<sequence length="61" mass="7016">MERPNEALAGVLIKGDVPQAEYLDHLCDKVEARITGKGDDRYAAKRYLQIMVKNQQPQHHR</sequence>
<feature type="non-terminal residue" evidence="1">
    <location>
        <position position="61"/>
    </location>
</feature>
<dbReference type="AlphaFoldDB" id="A0A7Z1N859"/>
<dbReference type="EMBL" id="PGWX01000043">
    <property type="protein sequence ID" value="PPJ79830.1"/>
    <property type="molecule type" value="Genomic_DNA"/>
</dbReference>
<protein>
    <submittedName>
        <fullName evidence="1">Uncharacterized protein</fullName>
    </submittedName>
</protein>
<comment type="caution">
    <text evidence="1">The sequence shown here is derived from an EMBL/GenBank/DDBJ whole genome shotgun (WGS) entry which is preliminary data.</text>
</comment>
<proteinExistence type="predicted"/>
<organism evidence="1 2">
    <name type="scientific">Staphylococcus haemolyticus</name>
    <dbReference type="NCBI Taxonomy" id="1283"/>
    <lineage>
        <taxon>Bacteria</taxon>
        <taxon>Bacillati</taxon>
        <taxon>Bacillota</taxon>
        <taxon>Bacilli</taxon>
        <taxon>Bacillales</taxon>
        <taxon>Staphylococcaceae</taxon>
        <taxon>Staphylococcus</taxon>
    </lineage>
</organism>